<protein>
    <recommendedName>
        <fullName evidence="2">CHAT domain-containing protein</fullName>
    </recommendedName>
</protein>
<evidence type="ECO:0000259" key="2">
    <source>
        <dbReference type="Pfam" id="PF12770"/>
    </source>
</evidence>
<feature type="domain" description="CHAT" evidence="2">
    <location>
        <begin position="130"/>
        <end position="377"/>
    </location>
</feature>
<organism evidence="3 4">
    <name type="scientific">Actinoplanes campanulatus</name>
    <dbReference type="NCBI Taxonomy" id="113559"/>
    <lineage>
        <taxon>Bacteria</taxon>
        <taxon>Bacillati</taxon>
        <taxon>Actinomycetota</taxon>
        <taxon>Actinomycetes</taxon>
        <taxon>Micromonosporales</taxon>
        <taxon>Micromonosporaceae</taxon>
        <taxon>Actinoplanes</taxon>
    </lineage>
</organism>
<evidence type="ECO:0000256" key="1">
    <source>
        <dbReference type="SAM" id="MobiDB-lite"/>
    </source>
</evidence>
<name>A0A7W5AMR4_9ACTN</name>
<evidence type="ECO:0000313" key="4">
    <source>
        <dbReference type="Proteomes" id="UP000590749"/>
    </source>
</evidence>
<dbReference type="AlphaFoldDB" id="A0A7W5AMR4"/>
<dbReference type="Proteomes" id="UP000590749">
    <property type="component" value="Unassembled WGS sequence"/>
</dbReference>
<evidence type="ECO:0000313" key="3">
    <source>
        <dbReference type="EMBL" id="MBB3099152.1"/>
    </source>
</evidence>
<gene>
    <name evidence="3" type="ORF">FHR83_006858</name>
</gene>
<feature type="region of interest" description="Disordered" evidence="1">
    <location>
        <begin position="741"/>
        <end position="763"/>
    </location>
</feature>
<proteinExistence type="predicted"/>
<comment type="caution">
    <text evidence="3">The sequence shown here is derived from an EMBL/GenBank/DDBJ whole genome shotgun (WGS) entry which is preliminary data.</text>
</comment>
<dbReference type="InterPro" id="IPR024983">
    <property type="entry name" value="CHAT_dom"/>
</dbReference>
<reference evidence="3 4" key="1">
    <citation type="submission" date="2020-08" db="EMBL/GenBank/DDBJ databases">
        <title>Genomic Encyclopedia of Type Strains, Phase III (KMG-III): the genomes of soil and plant-associated and newly described type strains.</title>
        <authorList>
            <person name="Whitman W."/>
        </authorList>
    </citation>
    <scope>NUCLEOTIDE SEQUENCE [LARGE SCALE GENOMIC DNA]</scope>
    <source>
        <strain evidence="3 4">CECT 3287</strain>
    </source>
</reference>
<feature type="compositionally biased region" description="Acidic residues" evidence="1">
    <location>
        <begin position="743"/>
        <end position="752"/>
    </location>
</feature>
<keyword evidence="4" id="KW-1185">Reference proteome</keyword>
<dbReference type="Pfam" id="PF12770">
    <property type="entry name" value="CHAT"/>
    <property type="match status" value="1"/>
</dbReference>
<sequence length="763" mass="82581">MRAIVTVGRRADADIPHWPVLVEVPGAGPLTREMPAQPDDTGRWWPAGTPDERDTLVALTDRPAAAPSILAATREYGRFLLLALLGNDGWKLVSAALVSAAPVSAALVPAAFVSAAEPPLTEIELRLPAGDADLHGLTWELLHAPDEGGEFLAQDPRQPVMIVRGVVSPAANGRTVAPVNGTARMLFTVGSELHDPEVRAGAEVMAIIRGYDRTSSLIDFRVRSQITVDRLQRACAEVRPHILHLIAHGSCDPESAEHTVQLRAEPGGSAAAEVEHVNARALAEALRGDGELPLIVFLSACESGDTRPGGTAIAAELVAAGVPIVLSMTGRISNTACRTFARAFASAVVKGKPLHLATAEARRLAFSRARDGEIDWALPAVFMATDVPADFKVIDHTESETLREFLRDLGPECAPVFHARDEFFDLLDHLLDEKDPLAVLLAAGRGATVSPGGTRLLRELSAASLRAGHVPCNVRFVPTDMPKNAAQLAIDVLVAICSTRYALKLDQNFPSVILAGIEDELGPENLAKVLPTRRQGTAVRAKRLRPAVAEIDPAGFTDELTACIRRDLLELATAARREHPGLFTGSCRPILLLDEPQQIPDLFRHLGILLSPRGLSAEHSDREYRAKIPVVLFTKEPAMRPGGARSVLTRALQDEDWARTAEVLLFQEMTPPEYPDFVAAAWRWLVMHPLPKGDGGHTRPLTVIADKEESWAEIVRQQTRGRQVIYSRDLMTAITEAGRAQEVLEEDNDDAALESWQDSRSAA</sequence>
<accession>A0A7W5AMR4</accession>
<dbReference type="EMBL" id="JACHXF010000017">
    <property type="protein sequence ID" value="MBB3099152.1"/>
    <property type="molecule type" value="Genomic_DNA"/>
</dbReference>
<dbReference type="RefSeq" id="WP_183225221.1">
    <property type="nucleotide sequence ID" value="NZ_BOME01000061.1"/>
</dbReference>